<keyword evidence="2" id="KW-1185">Reference proteome</keyword>
<reference evidence="1 2" key="1">
    <citation type="submission" date="2016-11" db="EMBL/GenBank/DDBJ databases">
        <authorList>
            <person name="Jaros S."/>
            <person name="Januszkiewicz K."/>
            <person name="Wedrychowicz H."/>
        </authorList>
    </citation>
    <scope>NUCLEOTIDE SEQUENCE [LARGE SCALE GENOMIC DNA]</scope>
    <source>
        <strain evidence="1 2">DSM 14916</strain>
    </source>
</reference>
<dbReference type="Pfam" id="PF06042">
    <property type="entry name" value="NTP_transf_6"/>
    <property type="match status" value="1"/>
</dbReference>
<dbReference type="OrthoDB" id="9805247at2"/>
<evidence type="ECO:0000313" key="1">
    <source>
        <dbReference type="EMBL" id="SHJ05926.1"/>
    </source>
</evidence>
<dbReference type="Proteomes" id="UP000184387">
    <property type="component" value="Unassembled WGS sequence"/>
</dbReference>
<dbReference type="AlphaFoldDB" id="A0A1M6G7M3"/>
<organism evidence="1 2">
    <name type="scientific">Muricoccus roseus</name>
    <dbReference type="NCBI Taxonomy" id="198092"/>
    <lineage>
        <taxon>Bacteria</taxon>
        <taxon>Pseudomonadati</taxon>
        <taxon>Pseudomonadota</taxon>
        <taxon>Alphaproteobacteria</taxon>
        <taxon>Acetobacterales</taxon>
        <taxon>Roseomonadaceae</taxon>
        <taxon>Muricoccus</taxon>
    </lineage>
</organism>
<dbReference type="PANTHER" id="PTHR39166">
    <property type="entry name" value="BLL1166 PROTEIN"/>
    <property type="match status" value="1"/>
</dbReference>
<accession>A0A1M6G7M3</accession>
<proteinExistence type="predicted"/>
<dbReference type="EMBL" id="FQZF01000008">
    <property type="protein sequence ID" value="SHJ05926.1"/>
    <property type="molecule type" value="Genomic_DNA"/>
</dbReference>
<protein>
    <recommendedName>
        <fullName evidence="3">Nucleotidyltransferase family protein</fullName>
    </recommendedName>
</protein>
<gene>
    <name evidence="1" type="ORF">SAMN02745194_01643</name>
</gene>
<dbReference type="PANTHER" id="PTHR39166:SF1">
    <property type="entry name" value="BLL1166 PROTEIN"/>
    <property type="match status" value="1"/>
</dbReference>
<evidence type="ECO:0008006" key="3">
    <source>
        <dbReference type="Google" id="ProtNLM"/>
    </source>
</evidence>
<dbReference type="InterPro" id="IPR009267">
    <property type="entry name" value="NTP_transf_6"/>
</dbReference>
<evidence type="ECO:0000313" key="2">
    <source>
        <dbReference type="Proteomes" id="UP000184387"/>
    </source>
</evidence>
<sequence length="183" mass="19803">MPESSARLAALLGADPWRRPLLRAVAALGLPDAWIGAGFVRDATWDALHGRPASPPAGDVDVVWFGPDAPSAAADRAIEARLREMAPGPDWSVTNQARMHGRNGDPPYRDTEDALRHWPETATAVAAQWNGAAVRVLAPLGLSDLLGGVLRPGPRFTGAKRALFEERVAAKRWRSRWPLLRDG</sequence>
<name>A0A1M6G7M3_9PROT</name>
<dbReference type="RefSeq" id="WP_073133497.1">
    <property type="nucleotide sequence ID" value="NZ_FQZF01000008.1"/>
</dbReference>